<dbReference type="VEuPathDB" id="FungiDB:PNEJI1_000944"/>
<evidence type="ECO:0000313" key="2">
    <source>
        <dbReference type="Proteomes" id="UP000010422"/>
    </source>
</evidence>
<name>L0PEE7_PNEJI</name>
<proteinExistence type="predicted"/>
<dbReference type="EMBL" id="CAKM01000263">
    <property type="protein sequence ID" value="CCJ30743.1"/>
    <property type="molecule type" value="Genomic_DNA"/>
</dbReference>
<dbReference type="InParanoid" id="L0PEE7"/>
<evidence type="ECO:0000313" key="1">
    <source>
        <dbReference type="EMBL" id="CCJ30743.1"/>
    </source>
</evidence>
<protein>
    <submittedName>
        <fullName evidence="1">Uncharacterized protein</fullName>
    </submittedName>
</protein>
<organism evidence="2">
    <name type="scientific">Pneumocystis jirovecii</name>
    <name type="common">Human pneumocystis pneumonia agent</name>
    <dbReference type="NCBI Taxonomy" id="42068"/>
    <lineage>
        <taxon>Eukaryota</taxon>
        <taxon>Fungi</taxon>
        <taxon>Dikarya</taxon>
        <taxon>Ascomycota</taxon>
        <taxon>Taphrinomycotina</taxon>
        <taxon>Pneumocystomycetes</taxon>
        <taxon>Pneumocystaceae</taxon>
        <taxon>Pneumocystis</taxon>
    </lineage>
</organism>
<comment type="caution">
    <text evidence="1">The sequence shown here is derived from an EMBL/GenBank/DDBJ whole genome shotgun (WGS) entry which is preliminary data.</text>
</comment>
<dbReference type="Proteomes" id="UP000010422">
    <property type="component" value="Unassembled WGS sequence"/>
</dbReference>
<accession>L0PEE7</accession>
<dbReference type="AlphaFoldDB" id="L0PEE7"/>
<gene>
    <name evidence="1" type="ORF">PNEJI1_000944</name>
</gene>
<sequence>MTLYFYIVKFEETSLDGEISVIKSLSHIILLESSGDLNASVFNLFTSETCFKVSSLVSLAEKQKAVDLNGCVE</sequence>
<reference evidence="1 2" key="1">
    <citation type="journal article" date="2012" name="MBio">
        <title>De novo assembly of the Pneumocystis jirovecii genome from a single bronchoalveolar lavage fluid specimen from a patient.</title>
        <authorList>
            <person name="Cisse O.H."/>
            <person name="Pagni M."/>
            <person name="Hauser P.M."/>
        </authorList>
    </citation>
    <scope>NUCLEOTIDE SEQUENCE [LARGE SCALE GENOMIC DNA]</scope>
    <source>
        <strain evidence="1 2">SE8</strain>
    </source>
</reference>